<evidence type="ECO:0000313" key="1">
    <source>
        <dbReference type="EMBL" id="CAH0548042.1"/>
    </source>
</evidence>
<dbReference type="Gene3D" id="3.30.40.10">
    <property type="entry name" value="Zinc/RING finger domain, C3HC4 (zinc finger)"/>
    <property type="match status" value="1"/>
</dbReference>
<dbReference type="OrthoDB" id="8182903at2759"/>
<dbReference type="GO" id="GO:0043161">
    <property type="term" value="P:proteasome-mediated ubiquitin-dependent protein catabolic process"/>
    <property type="evidence" value="ECO:0007669"/>
    <property type="project" value="TreeGrafter"/>
</dbReference>
<reference evidence="1" key="1">
    <citation type="submission" date="2021-12" db="EMBL/GenBank/DDBJ databases">
        <authorList>
            <person name="King R."/>
        </authorList>
    </citation>
    <scope>NUCLEOTIDE SEQUENCE</scope>
</reference>
<proteinExistence type="predicted"/>
<dbReference type="InterPro" id="IPR004162">
    <property type="entry name" value="SINA-like_animal"/>
</dbReference>
<protein>
    <submittedName>
        <fullName evidence="1">Uncharacterized protein</fullName>
    </submittedName>
</protein>
<name>A0A9P0AUG0_BRAAE</name>
<gene>
    <name evidence="1" type="ORF">MELIAE_LOCUS1900</name>
</gene>
<dbReference type="EMBL" id="OV121132">
    <property type="protein sequence ID" value="CAH0548042.1"/>
    <property type="molecule type" value="Genomic_DNA"/>
</dbReference>
<organism evidence="1 2">
    <name type="scientific">Brassicogethes aeneus</name>
    <name type="common">Rape pollen beetle</name>
    <name type="synonym">Meligethes aeneus</name>
    <dbReference type="NCBI Taxonomy" id="1431903"/>
    <lineage>
        <taxon>Eukaryota</taxon>
        <taxon>Metazoa</taxon>
        <taxon>Ecdysozoa</taxon>
        <taxon>Arthropoda</taxon>
        <taxon>Hexapoda</taxon>
        <taxon>Insecta</taxon>
        <taxon>Pterygota</taxon>
        <taxon>Neoptera</taxon>
        <taxon>Endopterygota</taxon>
        <taxon>Coleoptera</taxon>
        <taxon>Polyphaga</taxon>
        <taxon>Cucujiformia</taxon>
        <taxon>Nitidulidae</taxon>
        <taxon>Meligethinae</taxon>
        <taxon>Brassicogethes</taxon>
    </lineage>
</organism>
<dbReference type="InterPro" id="IPR013083">
    <property type="entry name" value="Znf_RING/FYVE/PHD"/>
</dbReference>
<dbReference type="PANTHER" id="PTHR45877">
    <property type="entry name" value="E3 UBIQUITIN-PROTEIN LIGASE SIAH2"/>
    <property type="match status" value="1"/>
</dbReference>
<accession>A0A9P0AUG0</accession>
<keyword evidence="2" id="KW-1185">Reference proteome</keyword>
<dbReference type="Proteomes" id="UP001154078">
    <property type="component" value="Chromosome 1"/>
</dbReference>
<sequence>MNVIVPDQILDTMVCSKCSKYLSVLPVHMYPNGEKKCGRCIEEGDHGMPSQVNKVFPTMLFKCSNRYEGCTDLLLPEQVTDHEKSCVSRYFDTCPLCPDLKMPPYTYIYMMVEHFKKRYRHYFLKKPTFQINVNIESDNYYLYIAEDMVFMLNVLVDTTRHRIFLDNRLLGSKTMAKKINQQFRIQDITTELKPCKTTLEGSFFIPIDKIKKQGIISCELILKFDVVKFGVVKKNSTTNPQCSVAEINKNNVSGDNSTADDKSILKSCEGEQNNYKLNHSCNYYKSHYYRKLYLSEVFKKLYPNYKLSACEMFITDGDDTYILFCSFCGGDLYPNPYYSYNLCSVSTASCGFCKNHVKTTCSKRHSLTGSLRYKQFQAVVRAYCKWNCGQHFNYFDLHIHEMDCISRDPIPSCPVQECTAGNFKNFSELEEHFKLHKNTILTPYCDNITWAGEINGEEFYLFQDHVTVVFSGNNKTIKLTNVIQNDECKLKIFVNETQIALNQEIKFVCGDILWFRVIEEHVVTCNN</sequence>
<dbReference type="GO" id="GO:0031624">
    <property type="term" value="F:ubiquitin conjugating enzyme binding"/>
    <property type="evidence" value="ECO:0007669"/>
    <property type="project" value="TreeGrafter"/>
</dbReference>
<dbReference type="GO" id="GO:0061630">
    <property type="term" value="F:ubiquitin protein ligase activity"/>
    <property type="evidence" value="ECO:0007669"/>
    <property type="project" value="TreeGrafter"/>
</dbReference>
<dbReference type="GO" id="GO:0005737">
    <property type="term" value="C:cytoplasm"/>
    <property type="evidence" value="ECO:0007669"/>
    <property type="project" value="TreeGrafter"/>
</dbReference>
<dbReference type="AlphaFoldDB" id="A0A9P0AUG0"/>
<evidence type="ECO:0000313" key="2">
    <source>
        <dbReference type="Proteomes" id="UP001154078"/>
    </source>
</evidence>
<dbReference type="PANTHER" id="PTHR45877:SF2">
    <property type="entry name" value="E3 UBIQUITIN-PROTEIN LIGASE SINA-RELATED"/>
    <property type="match status" value="1"/>
</dbReference>